<keyword evidence="2" id="KW-1185">Reference proteome</keyword>
<evidence type="ECO:0000313" key="2">
    <source>
        <dbReference type="Proteomes" id="UP001239083"/>
    </source>
</evidence>
<reference evidence="1 2" key="1">
    <citation type="submission" date="2023-07" db="EMBL/GenBank/DDBJ databases">
        <title>Comparative genomics of wheat-associated soil bacteria to identify genetic determinants of phenazine resistance.</title>
        <authorList>
            <person name="Mouncey N."/>
        </authorList>
    </citation>
    <scope>NUCLEOTIDE SEQUENCE [LARGE SCALE GENOMIC DNA]</scope>
    <source>
        <strain evidence="1 2">V3I3</strain>
    </source>
</reference>
<keyword evidence="1" id="KW-0378">Hydrolase</keyword>
<gene>
    <name evidence="1" type="ORF">QFZ26_002164</name>
</gene>
<comment type="caution">
    <text evidence="1">The sequence shown here is derived from an EMBL/GenBank/DDBJ whole genome shotgun (WGS) entry which is preliminary data.</text>
</comment>
<organism evidence="1 2">
    <name type="scientific">Agromyces ramosus</name>
    <dbReference type="NCBI Taxonomy" id="33879"/>
    <lineage>
        <taxon>Bacteria</taxon>
        <taxon>Bacillati</taxon>
        <taxon>Actinomycetota</taxon>
        <taxon>Actinomycetes</taxon>
        <taxon>Micrococcales</taxon>
        <taxon>Microbacteriaceae</taxon>
        <taxon>Agromyces</taxon>
    </lineage>
</organism>
<protein>
    <submittedName>
        <fullName evidence="1">Alpha-beta hydrolase superfamily lysophospholipase</fullName>
    </submittedName>
</protein>
<dbReference type="EMBL" id="JAUSYY010000001">
    <property type="protein sequence ID" value="MDQ0894609.1"/>
    <property type="molecule type" value="Genomic_DNA"/>
</dbReference>
<dbReference type="GO" id="GO:0016787">
    <property type="term" value="F:hydrolase activity"/>
    <property type="evidence" value="ECO:0007669"/>
    <property type="project" value="UniProtKB-KW"/>
</dbReference>
<sequence length="61" mass="6607">MLSSDIVLVVDDIAERVLKLGPEVSVARVNGALHDVFLSRQPARAAAYAAITRWLRGYAPS</sequence>
<accession>A0ABU0RC43</accession>
<evidence type="ECO:0000313" key="1">
    <source>
        <dbReference type="EMBL" id="MDQ0894609.1"/>
    </source>
</evidence>
<proteinExistence type="predicted"/>
<dbReference type="Proteomes" id="UP001239083">
    <property type="component" value="Unassembled WGS sequence"/>
</dbReference>
<name>A0ABU0RC43_9MICO</name>